<dbReference type="GO" id="GO:0071555">
    <property type="term" value="P:cell wall organization"/>
    <property type="evidence" value="ECO:0007669"/>
    <property type="project" value="UniProtKB-KW"/>
</dbReference>
<evidence type="ECO:0000256" key="2">
    <source>
        <dbReference type="ARBA" id="ARBA00022679"/>
    </source>
</evidence>
<dbReference type="Proteomes" id="UP000184532">
    <property type="component" value="Unassembled WGS sequence"/>
</dbReference>
<dbReference type="InterPro" id="IPR050644">
    <property type="entry name" value="PG_Glycine_Bridge_Synth"/>
</dbReference>
<keyword evidence="3" id="KW-0133">Cell shape</keyword>
<reference evidence="8" key="1">
    <citation type="submission" date="2016-11" db="EMBL/GenBank/DDBJ databases">
        <authorList>
            <person name="Varghese N."/>
            <person name="Submissions S."/>
        </authorList>
    </citation>
    <scope>NUCLEOTIDE SEQUENCE [LARGE SCALE GENOMIC DNA]</scope>
    <source>
        <strain evidence="8">DSM 22638</strain>
    </source>
</reference>
<evidence type="ECO:0000256" key="1">
    <source>
        <dbReference type="ARBA" id="ARBA00009943"/>
    </source>
</evidence>
<dbReference type="EMBL" id="FQWL01000001">
    <property type="protein sequence ID" value="SHG36554.1"/>
    <property type="molecule type" value="Genomic_DNA"/>
</dbReference>
<dbReference type="AlphaFoldDB" id="A0A1M5J7K6"/>
<dbReference type="STRING" id="570519.SAMN04488116_1178"/>
<keyword evidence="8" id="KW-1185">Reference proteome</keyword>
<name>A0A1M5J7K6_9FLAO</name>
<dbReference type="RefSeq" id="WP_073176999.1">
    <property type="nucleotide sequence ID" value="NZ_FQWL01000001.1"/>
</dbReference>
<dbReference type="InterPro" id="IPR016181">
    <property type="entry name" value="Acyl_CoA_acyltransferase"/>
</dbReference>
<gene>
    <name evidence="7" type="ORF">SAMN04488116_1178</name>
</gene>
<keyword evidence="5" id="KW-0012">Acyltransferase</keyword>
<dbReference type="PANTHER" id="PTHR36174">
    <property type="entry name" value="LIPID II:GLYCINE GLYCYLTRANSFERASE"/>
    <property type="match status" value="1"/>
</dbReference>
<dbReference type="GO" id="GO:0008360">
    <property type="term" value="P:regulation of cell shape"/>
    <property type="evidence" value="ECO:0007669"/>
    <property type="project" value="UniProtKB-KW"/>
</dbReference>
<proteinExistence type="inferred from homology"/>
<evidence type="ECO:0000256" key="3">
    <source>
        <dbReference type="ARBA" id="ARBA00022960"/>
    </source>
</evidence>
<dbReference type="Gene3D" id="3.40.630.30">
    <property type="match status" value="1"/>
</dbReference>
<accession>A0A1M5J7K6</accession>
<protein>
    <submittedName>
        <fullName evidence="7">FemAB family protein</fullName>
    </submittedName>
</protein>
<dbReference type="OrthoDB" id="9785911at2"/>
<dbReference type="GO" id="GO:0009252">
    <property type="term" value="P:peptidoglycan biosynthetic process"/>
    <property type="evidence" value="ECO:0007669"/>
    <property type="project" value="UniProtKB-KW"/>
</dbReference>
<dbReference type="PANTHER" id="PTHR36174:SF1">
    <property type="entry name" value="LIPID II:GLYCINE GLYCYLTRANSFERASE"/>
    <property type="match status" value="1"/>
</dbReference>
<dbReference type="PROSITE" id="PS51191">
    <property type="entry name" value="FEMABX"/>
    <property type="match status" value="1"/>
</dbReference>
<keyword evidence="2" id="KW-0808">Transferase</keyword>
<keyword evidence="6" id="KW-0961">Cell wall biogenesis/degradation</keyword>
<comment type="similarity">
    <text evidence="1">Belongs to the FemABX family.</text>
</comment>
<dbReference type="GO" id="GO:0016755">
    <property type="term" value="F:aminoacyltransferase activity"/>
    <property type="evidence" value="ECO:0007669"/>
    <property type="project" value="InterPro"/>
</dbReference>
<keyword evidence="4" id="KW-0573">Peptidoglycan synthesis</keyword>
<dbReference type="Pfam" id="PF02388">
    <property type="entry name" value="FemAB"/>
    <property type="match status" value="1"/>
</dbReference>
<organism evidence="7 8">
    <name type="scientific">Flagellimonas flava</name>
    <dbReference type="NCBI Taxonomy" id="570519"/>
    <lineage>
        <taxon>Bacteria</taxon>
        <taxon>Pseudomonadati</taxon>
        <taxon>Bacteroidota</taxon>
        <taxon>Flavobacteriia</taxon>
        <taxon>Flavobacteriales</taxon>
        <taxon>Flavobacteriaceae</taxon>
        <taxon>Flagellimonas</taxon>
    </lineage>
</organism>
<evidence type="ECO:0000313" key="8">
    <source>
        <dbReference type="Proteomes" id="UP000184532"/>
    </source>
</evidence>
<evidence type="ECO:0000256" key="5">
    <source>
        <dbReference type="ARBA" id="ARBA00023315"/>
    </source>
</evidence>
<sequence length="339" mass="39143">MIEVIEEKEGWDEFVSTFNDSDFYHSFDYHMIEKGEGKPLLLKYSNGDVCIGLPLLIRKIPDSPFYDATSVYGYPGPLYKNISLSFDNKHFAHELFDYFVEKNIVAVFSRLNPFLPLQHKVLELIGTIEKTGPVVTIDLKKNIELQRKEFGRRLKGQLNKARRHCTVKKVSSDEDFQEFVKIYHENMDRVNAKPMYYFNDSYFKTLVESNDFSTETLLAVHNETNEVIGASLFVYKNSVVHYHLSGTRNEFLPLMPTKLLIDEMRIKATQLGLSWFNLGGGLAGANDTLLQFKSSFSKEMVDFCVWKLVVRPEIYKQLIAKNNNGTKGDYFPLYRCNGV</sequence>
<evidence type="ECO:0000256" key="4">
    <source>
        <dbReference type="ARBA" id="ARBA00022984"/>
    </source>
</evidence>
<dbReference type="InterPro" id="IPR003447">
    <property type="entry name" value="FEMABX"/>
</dbReference>
<dbReference type="SUPFAM" id="SSF55729">
    <property type="entry name" value="Acyl-CoA N-acyltransferases (Nat)"/>
    <property type="match status" value="2"/>
</dbReference>
<evidence type="ECO:0000313" key="7">
    <source>
        <dbReference type="EMBL" id="SHG36554.1"/>
    </source>
</evidence>
<evidence type="ECO:0000256" key="6">
    <source>
        <dbReference type="ARBA" id="ARBA00023316"/>
    </source>
</evidence>